<organism evidence="1 2">
    <name type="scientific">Petralouisia muris</name>
    <dbReference type="NCBI Taxonomy" id="3032872"/>
    <lineage>
        <taxon>Bacteria</taxon>
        <taxon>Bacillati</taxon>
        <taxon>Bacillota</taxon>
        <taxon>Clostridia</taxon>
        <taxon>Lachnospirales</taxon>
        <taxon>Lachnospiraceae</taxon>
        <taxon>Petralouisia</taxon>
    </lineage>
</organism>
<comment type="caution">
    <text evidence="1">The sequence shown here is derived from an EMBL/GenBank/DDBJ whole genome shotgun (WGS) entry which is preliminary data.</text>
</comment>
<accession>A0AC61S1U3</accession>
<reference evidence="1" key="1">
    <citation type="submission" date="2019-04" db="EMBL/GenBank/DDBJ databases">
        <title>Microbes associate with the intestines of laboratory mice.</title>
        <authorList>
            <person name="Navarre W."/>
            <person name="Wong E."/>
            <person name="Huang K."/>
            <person name="Tropini C."/>
            <person name="Ng K."/>
            <person name="Yu B."/>
        </authorList>
    </citation>
    <scope>NUCLEOTIDE SEQUENCE</scope>
    <source>
        <strain evidence="1">NM01_1-7b</strain>
    </source>
</reference>
<dbReference type="Proteomes" id="UP000304953">
    <property type="component" value="Unassembled WGS sequence"/>
</dbReference>
<evidence type="ECO:0000313" key="2">
    <source>
        <dbReference type="Proteomes" id="UP000304953"/>
    </source>
</evidence>
<protein>
    <submittedName>
        <fullName evidence="1">FAD/NAD(P)-binding oxidoreductase</fullName>
    </submittedName>
</protein>
<name>A0AC61S1U3_9FIRM</name>
<gene>
    <name evidence="1" type="ORF">E5329_00450</name>
</gene>
<dbReference type="EMBL" id="SRYA01000001">
    <property type="protein sequence ID" value="TGY98286.1"/>
    <property type="molecule type" value="Genomic_DNA"/>
</dbReference>
<proteinExistence type="predicted"/>
<evidence type="ECO:0000313" key="1">
    <source>
        <dbReference type="EMBL" id="TGY98286.1"/>
    </source>
</evidence>
<sequence>MYDVVIIGAGVSGSASARELSRYKLNVCVVEKEEDVCCGTSKANSAIVHAGFDAAAGSLMAKLNVEGNQMMEELSKELDFHYKNNGSLVVCLHEEEKPNLQELYDRGVKNGVKDLRIIDRDELVKLEPNISDEAVAALYAPTGGIVCPFGMNIAFAENAATNGVEFKFDTEVTGLEKKGDNWVVKTNQGEIETRYVVNAAGVYADKFHNMVSDKKLHITPRRGDYCLLDRSTEGFVTHTIFQLPSKFGKGVLVSPTVHGNTLVGPTAIDIENKEGTNTTQEGIDELINKAGTTVKGLPIRQVITSFAGLRAHEDGHEFYIGELEDAKGFIDCAGIESPGLTSAPAIGKMVAEIVKDLTNAEENPSFNGSRKGILDPKTLSNEERAALIKENPAYGNIICRCEMITEGEIIDAIKRPLGAKSLDGVKRRTRAGMGRCQSGFCSPRTIEILARERGVDPAEITKAGGNSKIIVGINKDRI</sequence>
<keyword evidence="2" id="KW-1185">Reference proteome</keyword>